<dbReference type="Pfam" id="PF00733">
    <property type="entry name" value="Asn_synthase"/>
    <property type="match status" value="1"/>
</dbReference>
<evidence type="ECO:0000256" key="5">
    <source>
        <dbReference type="ARBA" id="ARBA00022840"/>
    </source>
</evidence>
<dbReference type="EMBL" id="JXRR01000001">
    <property type="protein sequence ID" value="KIL52975.1"/>
    <property type="molecule type" value="Genomic_DNA"/>
</dbReference>
<feature type="binding site" evidence="9">
    <location>
        <position position="101"/>
    </location>
    <ligand>
        <name>L-glutamine</name>
        <dbReference type="ChEBI" id="CHEBI:58359"/>
    </ligand>
</feature>
<evidence type="ECO:0000256" key="4">
    <source>
        <dbReference type="ARBA" id="ARBA00022741"/>
    </source>
</evidence>
<comment type="caution">
    <text evidence="11">The sequence shown here is derived from an EMBL/GenBank/DDBJ whole genome shotgun (WGS) entry which is preliminary data.</text>
</comment>
<dbReference type="OrthoDB" id="9763290at2"/>
<dbReference type="InterPro" id="IPR029055">
    <property type="entry name" value="Ntn_hydrolases_N"/>
</dbReference>
<protein>
    <recommendedName>
        <fullName evidence="3">asparagine synthase (glutamine-hydrolyzing)</fullName>
        <ecNumber evidence="3">6.3.5.4</ecNumber>
    </recommendedName>
</protein>
<dbReference type="CDD" id="cd00712">
    <property type="entry name" value="AsnB"/>
    <property type="match status" value="1"/>
</dbReference>
<comment type="catalytic activity">
    <reaction evidence="8">
        <text>L-aspartate + L-glutamine + ATP + H2O = L-asparagine + L-glutamate + AMP + diphosphate + H(+)</text>
        <dbReference type="Rhea" id="RHEA:12228"/>
        <dbReference type="ChEBI" id="CHEBI:15377"/>
        <dbReference type="ChEBI" id="CHEBI:15378"/>
        <dbReference type="ChEBI" id="CHEBI:29985"/>
        <dbReference type="ChEBI" id="CHEBI:29991"/>
        <dbReference type="ChEBI" id="CHEBI:30616"/>
        <dbReference type="ChEBI" id="CHEBI:33019"/>
        <dbReference type="ChEBI" id="CHEBI:58048"/>
        <dbReference type="ChEBI" id="CHEBI:58359"/>
        <dbReference type="ChEBI" id="CHEBI:456215"/>
        <dbReference type="EC" id="6.3.5.4"/>
    </reaction>
</comment>
<dbReference type="SUPFAM" id="SSF52402">
    <property type="entry name" value="Adenine nucleotide alpha hydrolases-like"/>
    <property type="match status" value="1"/>
</dbReference>
<reference evidence="11 12" key="1">
    <citation type="submission" date="2015-01" db="EMBL/GenBank/DDBJ databases">
        <title>Jeotgalibacillus campisalis genome sequencing.</title>
        <authorList>
            <person name="Goh K.M."/>
            <person name="Chan K.-G."/>
            <person name="Yaakop A.S."/>
            <person name="Ee R."/>
            <person name="Gan H.M."/>
            <person name="Chan C.S."/>
        </authorList>
    </citation>
    <scope>NUCLEOTIDE SEQUENCE [LARGE SCALE GENOMIC DNA]</scope>
    <source>
        <strain evidence="11 12">SF-57</strain>
    </source>
</reference>
<evidence type="ECO:0000256" key="7">
    <source>
        <dbReference type="ARBA" id="ARBA00022962"/>
    </source>
</evidence>
<evidence type="ECO:0000256" key="1">
    <source>
        <dbReference type="ARBA" id="ARBA00005187"/>
    </source>
</evidence>
<accession>A0A0C2RRV8</accession>
<dbReference type="InterPro" id="IPR033738">
    <property type="entry name" value="AsnB_N"/>
</dbReference>
<evidence type="ECO:0000313" key="11">
    <source>
        <dbReference type="EMBL" id="KIL52975.1"/>
    </source>
</evidence>
<dbReference type="GO" id="GO:0006529">
    <property type="term" value="P:asparagine biosynthetic process"/>
    <property type="evidence" value="ECO:0007669"/>
    <property type="project" value="UniProtKB-KW"/>
</dbReference>
<dbReference type="Pfam" id="PF13537">
    <property type="entry name" value="GATase_7"/>
    <property type="match status" value="1"/>
</dbReference>
<dbReference type="PROSITE" id="PS51278">
    <property type="entry name" value="GATASE_TYPE_2"/>
    <property type="match status" value="1"/>
</dbReference>
<evidence type="ECO:0000256" key="8">
    <source>
        <dbReference type="ARBA" id="ARBA00048741"/>
    </source>
</evidence>
<comment type="pathway">
    <text evidence="1">Amino-acid biosynthesis; L-asparagine biosynthesis; L-asparagine from L-aspartate (L-Gln route): step 1/1.</text>
</comment>
<dbReference type="GO" id="GO:0004066">
    <property type="term" value="F:asparagine synthase (glutamine-hydrolyzing) activity"/>
    <property type="evidence" value="ECO:0007669"/>
    <property type="project" value="UniProtKB-EC"/>
</dbReference>
<dbReference type="RefSeq" id="WP_041053894.1">
    <property type="nucleotide sequence ID" value="NZ_JXRR01000001.1"/>
</dbReference>
<evidence type="ECO:0000313" key="12">
    <source>
        <dbReference type="Proteomes" id="UP000031972"/>
    </source>
</evidence>
<evidence type="ECO:0000259" key="10">
    <source>
        <dbReference type="PROSITE" id="PS51278"/>
    </source>
</evidence>
<dbReference type="PANTHER" id="PTHR43284">
    <property type="entry name" value="ASPARAGINE SYNTHETASE (GLUTAMINE-HYDROLYZING)"/>
    <property type="match status" value="1"/>
</dbReference>
<dbReference type="InterPro" id="IPR006426">
    <property type="entry name" value="Asn_synth_AEB"/>
</dbReference>
<dbReference type="Gene3D" id="3.60.20.10">
    <property type="entry name" value="Glutamine Phosphoribosylpyrophosphate, subunit 1, domain 1"/>
    <property type="match status" value="1"/>
</dbReference>
<name>A0A0C2RRV8_9BACL</name>
<dbReference type="PANTHER" id="PTHR43284:SF1">
    <property type="entry name" value="ASPARAGINE SYNTHETASE"/>
    <property type="match status" value="1"/>
</dbReference>
<organism evidence="11 12">
    <name type="scientific">Jeotgalibacillus campisalis</name>
    <dbReference type="NCBI Taxonomy" id="220754"/>
    <lineage>
        <taxon>Bacteria</taxon>
        <taxon>Bacillati</taxon>
        <taxon>Bacillota</taxon>
        <taxon>Bacilli</taxon>
        <taxon>Bacillales</taxon>
        <taxon>Caryophanaceae</taxon>
        <taxon>Jeotgalibacillus</taxon>
    </lineage>
</organism>
<dbReference type="GO" id="GO:0005524">
    <property type="term" value="F:ATP binding"/>
    <property type="evidence" value="ECO:0007669"/>
    <property type="project" value="UniProtKB-KW"/>
</dbReference>
<dbReference type="Proteomes" id="UP000031972">
    <property type="component" value="Unassembled WGS sequence"/>
</dbReference>
<dbReference type="Gene3D" id="3.40.50.620">
    <property type="entry name" value="HUPs"/>
    <property type="match status" value="2"/>
</dbReference>
<dbReference type="AlphaFoldDB" id="A0A0C2RRV8"/>
<keyword evidence="12" id="KW-1185">Reference proteome</keyword>
<dbReference type="InterPro" id="IPR014729">
    <property type="entry name" value="Rossmann-like_a/b/a_fold"/>
</dbReference>
<keyword evidence="6" id="KW-0028">Amino-acid biosynthesis</keyword>
<dbReference type="SUPFAM" id="SSF56235">
    <property type="entry name" value="N-terminal nucleophile aminohydrolases (Ntn hydrolases)"/>
    <property type="match status" value="1"/>
</dbReference>
<keyword evidence="7" id="KW-0315">Glutamine amidotransferase</keyword>
<dbReference type="PIRSF" id="PIRSF001589">
    <property type="entry name" value="Asn_synthetase_glu-h"/>
    <property type="match status" value="1"/>
</dbReference>
<dbReference type="EC" id="6.3.5.4" evidence="3"/>
<dbReference type="InterPro" id="IPR051786">
    <property type="entry name" value="ASN_synthetase/amidase"/>
</dbReference>
<keyword evidence="5 9" id="KW-0067">ATP-binding</keyword>
<feature type="domain" description="Glutamine amidotransferase type-2" evidence="10">
    <location>
        <begin position="2"/>
        <end position="218"/>
    </location>
</feature>
<proteinExistence type="inferred from homology"/>
<gene>
    <name evidence="11" type="ORF">KR50_03040</name>
</gene>
<evidence type="ECO:0000256" key="2">
    <source>
        <dbReference type="ARBA" id="ARBA00005752"/>
    </source>
</evidence>
<dbReference type="InterPro" id="IPR017932">
    <property type="entry name" value="GATase_2_dom"/>
</dbReference>
<evidence type="ECO:0000256" key="6">
    <source>
        <dbReference type="ARBA" id="ARBA00022888"/>
    </source>
</evidence>
<dbReference type="InterPro" id="IPR001962">
    <property type="entry name" value="Asn_synthase"/>
</dbReference>
<dbReference type="PATRIC" id="fig|220754.4.peg.310"/>
<keyword evidence="6" id="KW-0061">Asparagine biosynthesis</keyword>
<keyword evidence="4 9" id="KW-0547">Nucleotide-binding</keyword>
<sequence length="647" mass="74507">MSAIAGVINFDRQELVNPEYGKAMMAAMAHFPSDDRQVFIKDNAFLGCHAQWITPESIGEKQPFYDYDLQMVITADAILDNRKELFDSLGVKKYDRNLMSDSQLILLAYDKWGNECPKNLIGDFAFMIWDEKKQKAFGARDLSGYRTLYYMKDQSCVVFSTLIKPMFLLPFIEKKLNESWLAEYLSITGMIDSLDAVDTPYESIKQVPPSHSIEIKNGAVSIQRYGSLYSTEKLNLKSDGEYIEAFTEVFTRAVNDRLRTHRNVGSQLSGGLDSGSVASLAAKSLRHSNKDLYTFSYIPPKDFEDYTKGHMQPNESPAINATLSYIGGKKHHFLDFEGKDSFSIIAEMLGDMELPYKFFENSFWLKGMFEEAEKYDVGILLNGDRGNFTISWGSALDYYGKLLRTLQWPRLYQELNQYSSIMQGKRLGLLPLISKLAYPKMNFYLENRNKPTNHIVINNEFAGRTHIQEKLKTHQFAQTGWLPPGTPTRSRKKLLNDLYPWNYGNALTAKLSIKHGLWKRDPTNDSRVVRFCLSVPDHQFVKKGMDRALIRRSMKGYLPDEIRLNQRVRGAQGLDWVHRVAPYWNQIMEESTKMIHDKFFTQYVNTTRLQSALKTLQQGPDGKAGLDSDYRLIMRSLILYRFLKTFN</sequence>
<comment type="similarity">
    <text evidence="2">Belongs to the asparagine synthetase family.</text>
</comment>
<evidence type="ECO:0000256" key="9">
    <source>
        <dbReference type="PIRSR" id="PIRSR001589-2"/>
    </source>
</evidence>
<evidence type="ECO:0000256" key="3">
    <source>
        <dbReference type="ARBA" id="ARBA00012737"/>
    </source>
</evidence>